<dbReference type="eggNOG" id="ENOG502ZSYM">
    <property type="taxonomic scope" value="Bacteria"/>
</dbReference>
<feature type="chain" id="PRO_5003994130" evidence="1">
    <location>
        <begin position="30"/>
        <end position="415"/>
    </location>
</feature>
<evidence type="ECO:0000256" key="1">
    <source>
        <dbReference type="SAM" id="SignalP"/>
    </source>
</evidence>
<keyword evidence="1" id="KW-0732">Signal</keyword>
<dbReference type="OrthoDB" id="6195245at2"/>
<protein>
    <submittedName>
        <fullName evidence="2">Uncharacterized protein</fullName>
    </submittedName>
</protein>
<dbReference type="AlphaFoldDB" id="L8JXG8"/>
<name>L8JXG8_9BACT</name>
<reference evidence="2 3" key="1">
    <citation type="submission" date="2012-12" db="EMBL/GenBank/DDBJ databases">
        <title>Genome assembly of Fulvivirga imtechensis AK7.</title>
        <authorList>
            <person name="Nupur N."/>
            <person name="Khatri I."/>
            <person name="Kumar R."/>
            <person name="Subramanian S."/>
            <person name="Pinnaka A."/>
        </authorList>
    </citation>
    <scope>NUCLEOTIDE SEQUENCE [LARGE SCALE GENOMIC DNA]</scope>
    <source>
        <strain evidence="2 3">AK7</strain>
    </source>
</reference>
<organism evidence="2 3">
    <name type="scientific">Fulvivirga imtechensis AK7</name>
    <dbReference type="NCBI Taxonomy" id="1237149"/>
    <lineage>
        <taxon>Bacteria</taxon>
        <taxon>Pseudomonadati</taxon>
        <taxon>Bacteroidota</taxon>
        <taxon>Cytophagia</taxon>
        <taxon>Cytophagales</taxon>
        <taxon>Fulvivirgaceae</taxon>
        <taxon>Fulvivirga</taxon>
    </lineage>
</organism>
<dbReference type="RefSeq" id="WP_009579031.1">
    <property type="nucleotide sequence ID" value="NZ_AMZN01000024.1"/>
</dbReference>
<keyword evidence="3" id="KW-1185">Reference proteome</keyword>
<sequence length="415" mass="46579">MRLMRSGKQLGYGIFSLLLCLMLSSKGSAQSDAGFIYGKVYTIDNSYQGQIRWGKEEAFWNDLFNAVKLYKNDYQSIVSGGNTEKSSWGDFDWRLSSIWEDKRGGVSHQFTCQFGDIGELEIKGDTRVNLKLKNGVILEVGGEGYNDIGTEVLVMDDELGLISINWKRIRKIEFKPTPSRMKANMGAPLYGTVRTVRKGEFTGFIQWDHDERLSGDKLDGRSPDGSVSIAFGDIKQISKYQNGSKVVLLSGREYYLRGSNDVDSGNRGIIVSIEGIGKITVPWKAFDKVEFTKAKNSGESYGSYGVPMGLYGRVERYEGGAVEGRIIYDIDEAWELEILEGNDDEIGYEIPFRNIKKITPKNYSYSLITLRNGETLLLGGGRDISDRNAGLLIFKKGIKDPEHIPWKNITEITFD</sequence>
<comment type="caution">
    <text evidence="2">The sequence shown here is derived from an EMBL/GenBank/DDBJ whole genome shotgun (WGS) entry which is preliminary data.</text>
</comment>
<accession>L8JXG8</accession>
<dbReference type="EMBL" id="AMZN01000024">
    <property type="protein sequence ID" value="ELR72314.1"/>
    <property type="molecule type" value="Genomic_DNA"/>
</dbReference>
<evidence type="ECO:0000313" key="3">
    <source>
        <dbReference type="Proteomes" id="UP000011135"/>
    </source>
</evidence>
<proteinExistence type="predicted"/>
<dbReference type="STRING" id="1237149.C900_01596"/>
<feature type="signal peptide" evidence="1">
    <location>
        <begin position="1"/>
        <end position="29"/>
    </location>
</feature>
<evidence type="ECO:0000313" key="2">
    <source>
        <dbReference type="EMBL" id="ELR72314.1"/>
    </source>
</evidence>
<dbReference type="Proteomes" id="UP000011135">
    <property type="component" value="Unassembled WGS sequence"/>
</dbReference>
<gene>
    <name evidence="2" type="ORF">C900_01596</name>
</gene>